<dbReference type="InterPro" id="IPR010159">
    <property type="entry name" value="N-acyl_aa_amidohydrolase"/>
</dbReference>
<dbReference type="PANTHER" id="PTHR45892:SF1">
    <property type="entry name" value="AMINOACYLASE-1"/>
    <property type="match status" value="1"/>
</dbReference>
<dbReference type="SUPFAM" id="SSF53187">
    <property type="entry name" value="Zn-dependent exopeptidases"/>
    <property type="match status" value="1"/>
</dbReference>
<dbReference type="SUPFAM" id="SSF55031">
    <property type="entry name" value="Bacterial exopeptidase dimerisation domain"/>
    <property type="match status" value="1"/>
</dbReference>
<feature type="region of interest" description="Disordered" evidence="12">
    <location>
        <begin position="659"/>
        <end position="690"/>
    </location>
</feature>
<evidence type="ECO:0000256" key="3">
    <source>
        <dbReference type="ARBA" id="ARBA00011913"/>
    </source>
</evidence>
<dbReference type="InterPro" id="IPR036264">
    <property type="entry name" value="Bact_exopeptidase_dim_dom"/>
</dbReference>
<gene>
    <name evidence="16" type="ORF">PC129_g10762</name>
</gene>
<feature type="domain" description="Peptidase S1" evidence="14">
    <location>
        <begin position="423"/>
        <end position="538"/>
    </location>
</feature>
<dbReference type="EMBL" id="RCMV01000363">
    <property type="protein sequence ID" value="KAG3218424.1"/>
    <property type="molecule type" value="Genomic_DNA"/>
</dbReference>
<dbReference type="Pfam" id="PF01546">
    <property type="entry name" value="Peptidase_M20"/>
    <property type="match status" value="1"/>
</dbReference>
<dbReference type="GO" id="GO:0004046">
    <property type="term" value="F:aminoacylase activity"/>
    <property type="evidence" value="ECO:0007669"/>
    <property type="project" value="UniProtKB-EC"/>
</dbReference>
<feature type="active site" evidence="10">
    <location>
        <position position="80"/>
    </location>
</feature>
<evidence type="ECO:0000256" key="2">
    <source>
        <dbReference type="ARBA" id="ARBA00006247"/>
    </source>
</evidence>
<comment type="cofactor">
    <cofactor evidence="11">
        <name>Zn(2+)</name>
        <dbReference type="ChEBI" id="CHEBI:29105"/>
    </cofactor>
    <text evidence="11">Binds 2 Zn(2+) ions per subunit.</text>
</comment>
<evidence type="ECO:0000256" key="7">
    <source>
        <dbReference type="ARBA" id="ARBA00022833"/>
    </source>
</evidence>
<feature type="active site" description="Proton acceptor" evidence="10">
    <location>
        <position position="145"/>
    </location>
</feature>
<dbReference type="AlphaFoldDB" id="A0A8T1HZM5"/>
<dbReference type="FunFam" id="3.30.70.360:FF:000021">
    <property type="entry name" value="ACY1-like metalloprotease"/>
    <property type="match status" value="1"/>
</dbReference>
<feature type="binding site" evidence="11">
    <location>
        <position position="111"/>
    </location>
    <ligand>
        <name>Zn(2+)</name>
        <dbReference type="ChEBI" id="CHEBI:29105"/>
        <label>2</label>
    </ligand>
</feature>
<dbReference type="GO" id="GO:0005737">
    <property type="term" value="C:cytoplasm"/>
    <property type="evidence" value="ECO:0007669"/>
    <property type="project" value="UniProtKB-SubCell"/>
</dbReference>
<dbReference type="Gene3D" id="1.10.150.900">
    <property type="match status" value="1"/>
</dbReference>
<feature type="compositionally biased region" description="Low complexity" evidence="12">
    <location>
        <begin position="676"/>
        <end position="690"/>
    </location>
</feature>
<dbReference type="GO" id="GO:0006520">
    <property type="term" value="P:amino acid metabolic process"/>
    <property type="evidence" value="ECO:0007669"/>
    <property type="project" value="InterPro"/>
</dbReference>
<evidence type="ECO:0000256" key="8">
    <source>
        <dbReference type="ARBA" id="ARBA00023026"/>
    </source>
</evidence>
<keyword evidence="7 11" id="KW-0862">Zinc</keyword>
<keyword evidence="5 11" id="KW-0479">Metal-binding</keyword>
<dbReference type="Gene3D" id="2.40.10.10">
    <property type="entry name" value="Trypsin-like serine proteases"/>
    <property type="match status" value="2"/>
</dbReference>
<dbReference type="Gene3D" id="3.40.630.10">
    <property type="entry name" value="Zn peptidases"/>
    <property type="match status" value="1"/>
</dbReference>
<dbReference type="Pfam" id="PF07687">
    <property type="entry name" value="M20_dimer"/>
    <property type="match status" value="1"/>
</dbReference>
<dbReference type="FunFam" id="3.40.630.10:FF:000019">
    <property type="entry name" value="Aminoacylase 1"/>
    <property type="match status" value="1"/>
</dbReference>
<feature type="binding site" evidence="11">
    <location>
        <position position="111"/>
    </location>
    <ligand>
        <name>Zn(2+)</name>
        <dbReference type="ChEBI" id="CHEBI:29105"/>
        <label>1</label>
    </ligand>
</feature>
<dbReference type="Gene3D" id="3.30.70.360">
    <property type="match status" value="1"/>
</dbReference>
<dbReference type="NCBIfam" id="TIGR01880">
    <property type="entry name" value="Ac-peptdase-euk"/>
    <property type="match status" value="1"/>
</dbReference>
<dbReference type="VEuPathDB" id="FungiDB:PC110_g18438"/>
<comment type="subcellular location">
    <subcellularLocation>
        <location evidence="1">Cytoplasm</location>
    </subcellularLocation>
</comment>
<keyword evidence="13" id="KW-1133">Transmembrane helix</keyword>
<comment type="caution">
    <text evidence="16">The sequence shown here is derived from an EMBL/GenBank/DDBJ whole genome shotgun (WGS) entry which is preliminary data.</text>
</comment>
<dbReference type="Proteomes" id="UP000760860">
    <property type="component" value="Unassembled WGS sequence"/>
</dbReference>
<feature type="binding site" evidence="11">
    <location>
        <position position="174"/>
    </location>
    <ligand>
        <name>Zn(2+)</name>
        <dbReference type="ChEBI" id="CHEBI:29105"/>
        <label>1</label>
    </ligand>
</feature>
<evidence type="ECO:0000256" key="13">
    <source>
        <dbReference type="SAM" id="Phobius"/>
    </source>
</evidence>
<evidence type="ECO:0000256" key="1">
    <source>
        <dbReference type="ARBA" id="ARBA00004496"/>
    </source>
</evidence>
<dbReference type="InterPro" id="IPR001261">
    <property type="entry name" value="ArgE/DapE_CS"/>
</dbReference>
<dbReference type="InterPro" id="IPR002933">
    <property type="entry name" value="Peptidase_M20"/>
</dbReference>
<evidence type="ECO:0000256" key="5">
    <source>
        <dbReference type="ARBA" id="ARBA00022723"/>
    </source>
</evidence>
<accession>A0A8T1HZM5</accession>
<keyword evidence="13" id="KW-0812">Transmembrane</keyword>
<feature type="transmembrane region" description="Helical" evidence="13">
    <location>
        <begin position="707"/>
        <end position="727"/>
    </location>
</feature>
<evidence type="ECO:0000313" key="16">
    <source>
        <dbReference type="EMBL" id="KAG3218424.1"/>
    </source>
</evidence>
<keyword evidence="8" id="KW-0843">Virulence</keyword>
<comment type="similarity">
    <text evidence="2">Belongs to the peptidase M20A family.</text>
</comment>
<evidence type="ECO:0000256" key="10">
    <source>
        <dbReference type="PIRSR" id="PIRSR610159-1"/>
    </source>
</evidence>
<evidence type="ECO:0000256" key="12">
    <source>
        <dbReference type="SAM" id="MobiDB-lite"/>
    </source>
</evidence>
<dbReference type="PANTHER" id="PTHR45892">
    <property type="entry name" value="AMINOACYLASE-1"/>
    <property type="match status" value="1"/>
</dbReference>
<proteinExistence type="inferred from homology"/>
<dbReference type="PROSITE" id="PS00759">
    <property type="entry name" value="ARGE_DAPE_CPG2_2"/>
    <property type="match status" value="1"/>
</dbReference>
<dbReference type="InterPro" id="IPR011650">
    <property type="entry name" value="Peptidase_M20_dimer"/>
</dbReference>
<evidence type="ECO:0000256" key="11">
    <source>
        <dbReference type="PIRSR" id="PIRSR610159-2"/>
    </source>
</evidence>
<keyword evidence="13" id="KW-0472">Membrane</keyword>
<evidence type="ECO:0000259" key="15">
    <source>
        <dbReference type="Pfam" id="PF07687"/>
    </source>
</evidence>
<evidence type="ECO:0000256" key="9">
    <source>
        <dbReference type="ARBA" id="ARBA00029656"/>
    </source>
</evidence>
<evidence type="ECO:0000256" key="4">
    <source>
        <dbReference type="ARBA" id="ARBA00022490"/>
    </source>
</evidence>
<evidence type="ECO:0000313" key="17">
    <source>
        <dbReference type="Proteomes" id="UP000760860"/>
    </source>
</evidence>
<dbReference type="GO" id="GO:0004252">
    <property type="term" value="F:serine-type endopeptidase activity"/>
    <property type="evidence" value="ECO:0007669"/>
    <property type="project" value="InterPro"/>
</dbReference>
<feature type="binding site" evidence="11">
    <location>
        <position position="146"/>
    </location>
    <ligand>
        <name>Zn(2+)</name>
        <dbReference type="ChEBI" id="CHEBI:29105"/>
        <label>2</label>
    </ligand>
</feature>
<organism evidence="16 17">
    <name type="scientific">Phytophthora cactorum</name>
    <dbReference type="NCBI Taxonomy" id="29920"/>
    <lineage>
        <taxon>Eukaryota</taxon>
        <taxon>Sar</taxon>
        <taxon>Stramenopiles</taxon>
        <taxon>Oomycota</taxon>
        <taxon>Peronosporomycetes</taxon>
        <taxon>Peronosporales</taxon>
        <taxon>Peronosporaceae</taxon>
        <taxon>Phytophthora</taxon>
    </lineage>
</organism>
<reference evidence="16" key="1">
    <citation type="submission" date="2018-05" db="EMBL/GenBank/DDBJ databases">
        <title>Effector identification in a new, highly contiguous assembly of the strawberry crown rot pathogen Phytophthora cactorum.</title>
        <authorList>
            <person name="Armitage A.D."/>
            <person name="Nellist C.F."/>
            <person name="Bates H."/>
            <person name="Vickerstaff R.J."/>
            <person name="Harrison R.J."/>
        </authorList>
    </citation>
    <scope>NUCLEOTIDE SEQUENCE</scope>
    <source>
        <strain evidence="16">P421</strain>
    </source>
</reference>
<dbReference type="InterPro" id="IPR043504">
    <property type="entry name" value="Peptidase_S1_PA_chymotrypsin"/>
</dbReference>
<keyword evidence="4" id="KW-0963">Cytoplasm</keyword>
<sequence length="734" mass="80641">MAAWEDPVDRFVEFLRFRTVSSEGPSGSYQECAEWLRSYLEELGLPVQVFSPVENKPVVLATWKGEDPALPGIILNSHYDVVPAMPEHWTYDPFEAKILDDGRIYGRGTQDMKSVCIQYVEAVHSLMSSGFTPKRNIYLLFVPDEEPGGAQGMGTFIETEQFKAIQPVAFAFDEGLANPGDVYTVFYGERAQWWVYVKAEGPTGHGSRFIKNTATSKIIDICNKALAFREEQEKILNADAGCKHGDMKKKKLGDVTSINITALQSGVSQDGGKTHALNVIPTNAIAGFDIRISPEMDISAMGKKLDEWCAAEGVSWEFASWTKPMHEHYVTSLDNDNIWWQLFQKSCARIGEKIETEIFPAATDSRYLRKAGVQAIGFSPMKKTEILLHEHNEYLHKDTFLHGIKVYETIFRDVFAHNAVGLLQWNDITCTATLVASNIVLTAAECVLDSDGELRDSSQSSSGFTLPQATEPKTASVTRVHKQSDFWIKWTNNTYVLVELDAELGATNGLHLPTANTFAEDNPMNVQLVGYGCKKEASECFQLCKIHFPSEFGGPDYMLHHDCDESGKRSPGSPMLIRSTNMDTYIIGIHTTAIGDDTVEDMTYPSYNDSIANRGVLGSFVEPHLSFLVQQAESSASSEVSSTSIESSISSSSSFFSDSASNSHSSSQEHEDQTDAGASEALAPSSASSSSTETSVASAQLDIGTTAAYTCIGVVCASWLAIIFAAGRRIRSNR</sequence>
<dbReference type="InterPro" id="IPR052083">
    <property type="entry name" value="Aminoacylase-1_M20A"/>
</dbReference>
<dbReference type="EC" id="3.5.1.14" evidence="3"/>
<evidence type="ECO:0000259" key="14">
    <source>
        <dbReference type="Pfam" id="PF00089"/>
    </source>
</evidence>
<dbReference type="FunFam" id="1.10.150.900:FF:000001">
    <property type="entry name" value="Aminoacylase-1, putative"/>
    <property type="match status" value="1"/>
</dbReference>
<feature type="domain" description="Peptidase M20 dimerisation" evidence="15">
    <location>
        <begin position="187"/>
        <end position="316"/>
    </location>
</feature>
<keyword evidence="6" id="KW-0378">Hydrolase</keyword>
<dbReference type="InterPro" id="IPR009003">
    <property type="entry name" value="Peptidase_S1_PA"/>
</dbReference>
<name>A0A8T1HZM5_9STRA</name>
<protein>
    <recommendedName>
        <fullName evidence="3">N-acyl-aliphatic-L-amino acid amidohydrolase</fullName>
        <ecNumber evidence="3">3.5.1.14</ecNumber>
    </recommendedName>
    <alternativeName>
        <fullName evidence="9">N-acyl-L-amino-acid amidohydrolase</fullName>
    </alternativeName>
</protein>
<dbReference type="Pfam" id="PF00089">
    <property type="entry name" value="Trypsin"/>
    <property type="match status" value="1"/>
</dbReference>
<dbReference type="GO" id="GO:0046872">
    <property type="term" value="F:metal ion binding"/>
    <property type="evidence" value="ECO:0007669"/>
    <property type="project" value="UniProtKB-KW"/>
</dbReference>
<feature type="binding site" evidence="11">
    <location>
        <position position="78"/>
    </location>
    <ligand>
        <name>Zn(2+)</name>
        <dbReference type="ChEBI" id="CHEBI:29105"/>
        <label>1</label>
    </ligand>
</feature>
<dbReference type="GO" id="GO:0006508">
    <property type="term" value="P:proteolysis"/>
    <property type="evidence" value="ECO:0007669"/>
    <property type="project" value="InterPro"/>
</dbReference>
<dbReference type="SUPFAM" id="SSF50494">
    <property type="entry name" value="Trypsin-like serine proteases"/>
    <property type="match status" value="1"/>
</dbReference>
<feature type="binding site" evidence="11">
    <location>
        <position position="389"/>
    </location>
    <ligand>
        <name>Zn(2+)</name>
        <dbReference type="ChEBI" id="CHEBI:29105"/>
        <label>2</label>
    </ligand>
</feature>
<dbReference type="InterPro" id="IPR001254">
    <property type="entry name" value="Trypsin_dom"/>
</dbReference>
<evidence type="ECO:0000256" key="6">
    <source>
        <dbReference type="ARBA" id="ARBA00022801"/>
    </source>
</evidence>